<evidence type="ECO:0000313" key="2">
    <source>
        <dbReference type="Proteomes" id="UP000292052"/>
    </source>
</evidence>
<dbReference type="EMBL" id="QDEB01071086">
    <property type="protein sequence ID" value="RZC35413.1"/>
    <property type="molecule type" value="Genomic_DNA"/>
</dbReference>
<dbReference type="AlphaFoldDB" id="A0A482VRP1"/>
<reference evidence="1 2" key="1">
    <citation type="submission" date="2017-03" db="EMBL/GenBank/DDBJ databases">
        <title>Genome of the blue death feigning beetle - Asbolus verrucosus.</title>
        <authorList>
            <person name="Rider S.D."/>
        </authorList>
    </citation>
    <scope>NUCLEOTIDE SEQUENCE [LARGE SCALE GENOMIC DNA]</scope>
    <source>
        <strain evidence="1">Butters</strain>
        <tissue evidence="1">Head and leg muscle</tissue>
    </source>
</reference>
<evidence type="ECO:0000313" key="1">
    <source>
        <dbReference type="EMBL" id="RZC35413.1"/>
    </source>
</evidence>
<gene>
    <name evidence="1" type="ORF">BDFB_006137</name>
</gene>
<name>A0A482VRP1_ASBVE</name>
<accession>A0A482VRP1</accession>
<organism evidence="1 2">
    <name type="scientific">Asbolus verrucosus</name>
    <name type="common">Desert ironclad beetle</name>
    <dbReference type="NCBI Taxonomy" id="1661398"/>
    <lineage>
        <taxon>Eukaryota</taxon>
        <taxon>Metazoa</taxon>
        <taxon>Ecdysozoa</taxon>
        <taxon>Arthropoda</taxon>
        <taxon>Hexapoda</taxon>
        <taxon>Insecta</taxon>
        <taxon>Pterygota</taxon>
        <taxon>Neoptera</taxon>
        <taxon>Endopterygota</taxon>
        <taxon>Coleoptera</taxon>
        <taxon>Polyphaga</taxon>
        <taxon>Cucujiformia</taxon>
        <taxon>Tenebrionidae</taxon>
        <taxon>Pimeliinae</taxon>
        <taxon>Asbolus</taxon>
    </lineage>
</organism>
<sequence>MWSWISQACQIQIPVVHPILAYPTMAGYRKALVTVSMLWPPMEEVTESPIQTGTVIWNWNPLTGRSSFLKRNYVIYNRMKRKGKT</sequence>
<proteinExistence type="predicted"/>
<comment type="caution">
    <text evidence="1">The sequence shown here is derived from an EMBL/GenBank/DDBJ whole genome shotgun (WGS) entry which is preliminary data.</text>
</comment>
<keyword evidence="2" id="KW-1185">Reference proteome</keyword>
<protein>
    <submittedName>
        <fullName evidence="1">Uncharacterized protein</fullName>
    </submittedName>
</protein>
<dbReference type="Proteomes" id="UP000292052">
    <property type="component" value="Unassembled WGS sequence"/>
</dbReference>